<keyword evidence="2" id="KW-1185">Reference proteome</keyword>
<accession>A0A6M4WR36</accession>
<reference evidence="1" key="1">
    <citation type="submission" date="2020-03" db="EMBL/GenBank/DDBJ databases">
        <title>Molecular networking-based the target discovery of potent antiproliferative macrolactams: 5/6/7/16 polycyclic ansamycins and glycosylated trienomycin from Streptomyces cacaoi subsp. asoensis.</title>
        <authorList>
            <person name="Liu L.-L."/>
        </authorList>
    </citation>
    <scope>NUCLEOTIDE SEQUENCE [LARGE SCALE GENOMIC DNA]</scope>
    <source>
        <strain evidence="1">H2S5</strain>
    </source>
</reference>
<sequence length="147" mass="15632">MTRSTSRVAVIARVLRGERPVRQLLACELRGQVVQLLGYGTTDPTWTATPELLAEAIDAGLTRAEREEKDTPAGAPSTAHALVLEADGLDLVGVCQCGRRIGRAPLARSVDGLVGLWQRHTDQADRDAAAWADALTALPNTRPIGAS</sequence>
<dbReference type="Proteomes" id="UP000502665">
    <property type="component" value="Chromosome"/>
</dbReference>
<organism evidence="1 2">
    <name type="scientific">Streptomyces asoensis</name>
    <dbReference type="NCBI Taxonomy" id="249586"/>
    <lineage>
        <taxon>Bacteria</taxon>
        <taxon>Bacillati</taxon>
        <taxon>Actinomycetota</taxon>
        <taxon>Actinomycetes</taxon>
        <taxon>Kitasatosporales</taxon>
        <taxon>Streptomycetaceae</taxon>
        <taxon>Streptomyces</taxon>
    </lineage>
</organism>
<protein>
    <submittedName>
        <fullName evidence="1">Uncharacterized protein</fullName>
    </submittedName>
</protein>
<dbReference type="RefSeq" id="WP_171397319.1">
    <property type="nucleotide sequence ID" value="NZ_CP049838.1"/>
</dbReference>
<evidence type="ECO:0000313" key="2">
    <source>
        <dbReference type="Proteomes" id="UP000502665"/>
    </source>
</evidence>
<gene>
    <name evidence="1" type="ORF">G9272_16800</name>
</gene>
<dbReference type="AlphaFoldDB" id="A0A6M4WR36"/>
<evidence type="ECO:0000313" key="1">
    <source>
        <dbReference type="EMBL" id="QJT01765.1"/>
    </source>
</evidence>
<name>A0A6M4WR36_9ACTN</name>
<dbReference type="EMBL" id="CP049838">
    <property type="protein sequence ID" value="QJT01765.1"/>
    <property type="molecule type" value="Genomic_DNA"/>
</dbReference>
<proteinExistence type="predicted"/>